<dbReference type="HOGENOM" id="CLU_170842_3_0_6"/>
<dbReference type="InterPro" id="IPR005589">
    <property type="entry name" value="ArfA"/>
</dbReference>
<gene>
    <name evidence="1" type="ORF">XBO1_200006</name>
</gene>
<dbReference type="Pfam" id="PF03889">
    <property type="entry name" value="ArfA"/>
    <property type="match status" value="1"/>
</dbReference>
<evidence type="ECO:0000313" key="2">
    <source>
        <dbReference type="Proteomes" id="UP000028483"/>
    </source>
</evidence>
<dbReference type="EMBL" id="CBSX010000113">
    <property type="protein sequence ID" value="CDH05713.1"/>
    <property type="molecule type" value="Genomic_DNA"/>
</dbReference>
<sequence>MTTYRHKKGVIKDDAIEALLHDPLFRQRVETNKKGKGNYSRKEKYGKSSGWEANDNNFFKLLSLAF</sequence>
<accession>A0A077P556</accession>
<name>A0A077P556_XENBV</name>
<dbReference type="Proteomes" id="UP000028483">
    <property type="component" value="Unassembled WGS sequence"/>
</dbReference>
<comment type="caution">
    <text evidence="1">The sequence shown here is derived from an EMBL/GenBank/DDBJ whole genome shotgun (WGS) entry which is preliminary data.</text>
</comment>
<dbReference type="RefSeq" id="WP_038252490.1">
    <property type="nucleotide sequence ID" value="NZ_CAWLUU010000017.1"/>
</dbReference>
<proteinExistence type="predicted"/>
<reference evidence="1" key="1">
    <citation type="submission" date="2013-07" db="EMBL/GenBank/DDBJ databases">
        <title>Sub-species coevolution in mutualistic symbiosis.</title>
        <authorList>
            <person name="Murfin K."/>
            <person name="Klassen J."/>
            <person name="Lee M."/>
            <person name="Forst S."/>
            <person name="Stock P."/>
            <person name="Goodrich-Blair H."/>
        </authorList>
    </citation>
    <scope>NUCLEOTIDE SEQUENCE [LARGE SCALE GENOMIC DNA]</scope>
    <source>
        <strain evidence="1">Oregonense</strain>
    </source>
</reference>
<evidence type="ECO:0008006" key="3">
    <source>
        <dbReference type="Google" id="ProtNLM"/>
    </source>
</evidence>
<dbReference type="AlphaFoldDB" id="A0A077P556"/>
<dbReference type="GO" id="GO:0072344">
    <property type="term" value="P:rescue of stalled ribosome"/>
    <property type="evidence" value="ECO:0007669"/>
    <property type="project" value="InterPro"/>
</dbReference>
<protein>
    <recommendedName>
        <fullName evidence="3">Alternative ribosome-rescue factor A</fullName>
    </recommendedName>
</protein>
<organism evidence="1 2">
    <name type="scientific">Xenorhabdus bovienii str. oregonense</name>
    <dbReference type="NCBI Taxonomy" id="1398202"/>
    <lineage>
        <taxon>Bacteria</taxon>
        <taxon>Pseudomonadati</taxon>
        <taxon>Pseudomonadota</taxon>
        <taxon>Gammaproteobacteria</taxon>
        <taxon>Enterobacterales</taxon>
        <taxon>Morganellaceae</taxon>
        <taxon>Xenorhabdus</taxon>
    </lineage>
</organism>
<evidence type="ECO:0000313" key="1">
    <source>
        <dbReference type="EMBL" id="CDH05713.1"/>
    </source>
</evidence>